<dbReference type="PANTHER" id="PTHR37984">
    <property type="entry name" value="PROTEIN CBG26694"/>
    <property type="match status" value="1"/>
</dbReference>
<keyword evidence="11" id="KW-0175">Coiled coil</keyword>
<dbReference type="EC" id="3.1.26.4" evidence="2"/>
<evidence type="ECO:0000256" key="4">
    <source>
        <dbReference type="ARBA" id="ARBA00022679"/>
    </source>
</evidence>
<name>A0AA47M8X3_MERPO</name>
<dbReference type="GO" id="GO:0004523">
    <property type="term" value="F:RNA-DNA hybrid ribonuclease activity"/>
    <property type="evidence" value="ECO:0007669"/>
    <property type="project" value="UniProtKB-EC"/>
</dbReference>
<gene>
    <name evidence="14" type="primary">pol_112</name>
    <name evidence="14" type="ORF">N1851_028384</name>
</gene>
<dbReference type="Gene3D" id="3.10.10.10">
    <property type="entry name" value="HIV Type 1 Reverse Transcriptase, subunit A, domain 1"/>
    <property type="match status" value="1"/>
</dbReference>
<evidence type="ECO:0000256" key="3">
    <source>
        <dbReference type="ARBA" id="ARBA00022670"/>
    </source>
</evidence>
<dbReference type="InterPro" id="IPR041577">
    <property type="entry name" value="RT_RNaseH_2"/>
</dbReference>
<feature type="region of interest" description="Disordered" evidence="12">
    <location>
        <begin position="25"/>
        <end position="47"/>
    </location>
</feature>
<reference evidence="14" key="1">
    <citation type="journal article" date="2023" name="Front. Mar. Sci.">
        <title>A new Merluccius polli reference genome to investigate the effects of global change in West African waters.</title>
        <authorList>
            <person name="Mateo J.L."/>
            <person name="Blanco-Fernandez C."/>
            <person name="Garcia-Vazquez E."/>
            <person name="Machado-Schiaffino G."/>
        </authorList>
    </citation>
    <scope>NUCLEOTIDE SEQUENCE</scope>
    <source>
        <strain evidence="14">C29</strain>
        <tissue evidence="14">Fin</tissue>
    </source>
</reference>
<dbReference type="CDD" id="cd01647">
    <property type="entry name" value="RT_LTR"/>
    <property type="match status" value="1"/>
</dbReference>
<evidence type="ECO:0000256" key="10">
    <source>
        <dbReference type="ARBA" id="ARBA00023268"/>
    </source>
</evidence>
<keyword evidence="8" id="KW-0378">Hydrolase</keyword>
<organism evidence="14 15">
    <name type="scientific">Merluccius polli</name>
    <name type="common">Benguela hake</name>
    <name type="synonym">Merluccius cadenati</name>
    <dbReference type="NCBI Taxonomy" id="89951"/>
    <lineage>
        <taxon>Eukaryota</taxon>
        <taxon>Metazoa</taxon>
        <taxon>Chordata</taxon>
        <taxon>Craniata</taxon>
        <taxon>Vertebrata</taxon>
        <taxon>Euteleostomi</taxon>
        <taxon>Actinopterygii</taxon>
        <taxon>Neopterygii</taxon>
        <taxon>Teleostei</taxon>
        <taxon>Neoteleostei</taxon>
        <taxon>Acanthomorphata</taxon>
        <taxon>Zeiogadaria</taxon>
        <taxon>Gadariae</taxon>
        <taxon>Gadiformes</taxon>
        <taxon>Gadoidei</taxon>
        <taxon>Merlucciidae</taxon>
        <taxon>Merluccius</taxon>
    </lineage>
</organism>
<dbReference type="FunFam" id="3.30.70.270:FF:000020">
    <property type="entry name" value="Transposon Tf2-6 polyprotein-like Protein"/>
    <property type="match status" value="1"/>
</dbReference>
<feature type="region of interest" description="Disordered" evidence="12">
    <location>
        <begin position="289"/>
        <end position="309"/>
    </location>
</feature>
<keyword evidence="7" id="KW-0255">Endonuclease</keyword>
<evidence type="ECO:0000256" key="11">
    <source>
        <dbReference type="SAM" id="Coils"/>
    </source>
</evidence>
<dbReference type="GO" id="GO:0006508">
    <property type="term" value="P:proteolysis"/>
    <property type="evidence" value="ECO:0007669"/>
    <property type="project" value="UniProtKB-KW"/>
</dbReference>
<dbReference type="AlphaFoldDB" id="A0AA47M8X3"/>
<evidence type="ECO:0000256" key="7">
    <source>
        <dbReference type="ARBA" id="ARBA00022759"/>
    </source>
</evidence>
<dbReference type="InterPro" id="IPR050951">
    <property type="entry name" value="Retrovirus_Pol_polyprotein"/>
</dbReference>
<keyword evidence="10" id="KW-0511">Multifunctional enzyme</keyword>
<keyword evidence="3" id="KW-0645">Protease</keyword>
<evidence type="ECO:0000313" key="14">
    <source>
        <dbReference type="EMBL" id="KAK0135759.1"/>
    </source>
</evidence>
<dbReference type="Gene3D" id="3.30.70.270">
    <property type="match status" value="2"/>
</dbReference>
<feature type="coiled-coil region" evidence="11">
    <location>
        <begin position="793"/>
        <end position="820"/>
    </location>
</feature>
<protein>
    <recommendedName>
        <fullName evidence="2">ribonuclease H</fullName>
        <ecNumber evidence="2">3.1.26.4</ecNumber>
    </recommendedName>
</protein>
<evidence type="ECO:0000256" key="6">
    <source>
        <dbReference type="ARBA" id="ARBA00022722"/>
    </source>
</evidence>
<dbReference type="PANTHER" id="PTHR37984:SF5">
    <property type="entry name" value="PROTEIN NYNRIN-LIKE"/>
    <property type="match status" value="1"/>
</dbReference>
<dbReference type="GO" id="GO:0003964">
    <property type="term" value="F:RNA-directed DNA polymerase activity"/>
    <property type="evidence" value="ECO:0007669"/>
    <property type="project" value="UniProtKB-KW"/>
</dbReference>
<keyword evidence="6" id="KW-0540">Nuclease</keyword>
<dbReference type="InterPro" id="IPR043502">
    <property type="entry name" value="DNA/RNA_pol_sf"/>
</dbReference>
<dbReference type="Proteomes" id="UP001174136">
    <property type="component" value="Unassembled WGS sequence"/>
</dbReference>
<evidence type="ECO:0000256" key="2">
    <source>
        <dbReference type="ARBA" id="ARBA00012180"/>
    </source>
</evidence>
<evidence type="ECO:0000256" key="9">
    <source>
        <dbReference type="ARBA" id="ARBA00022918"/>
    </source>
</evidence>
<evidence type="ECO:0000256" key="12">
    <source>
        <dbReference type="SAM" id="MobiDB-lite"/>
    </source>
</evidence>
<dbReference type="GO" id="GO:0008233">
    <property type="term" value="F:peptidase activity"/>
    <property type="evidence" value="ECO:0007669"/>
    <property type="project" value="UniProtKB-KW"/>
</dbReference>
<dbReference type="SUPFAM" id="SSF56672">
    <property type="entry name" value="DNA/RNA polymerases"/>
    <property type="match status" value="1"/>
</dbReference>
<dbReference type="FunFam" id="3.10.10.10:FF:000007">
    <property type="entry name" value="Retrovirus-related Pol polyprotein from transposon 17.6-like Protein"/>
    <property type="match status" value="1"/>
</dbReference>
<accession>A0AA47M8X3</accession>
<feature type="coiled-coil region" evidence="11">
    <location>
        <begin position="259"/>
        <end position="286"/>
    </location>
</feature>
<evidence type="ECO:0000256" key="1">
    <source>
        <dbReference type="ARBA" id="ARBA00010879"/>
    </source>
</evidence>
<keyword evidence="5" id="KW-0548">Nucleotidyltransferase</keyword>
<proteinExistence type="inferred from homology"/>
<dbReference type="InterPro" id="IPR021109">
    <property type="entry name" value="Peptidase_aspartic_dom_sf"/>
</dbReference>
<dbReference type="SUPFAM" id="SSF50630">
    <property type="entry name" value="Acid proteases"/>
    <property type="match status" value="1"/>
</dbReference>
<evidence type="ECO:0000259" key="13">
    <source>
        <dbReference type="PROSITE" id="PS50878"/>
    </source>
</evidence>
<keyword evidence="15" id="KW-1185">Reference proteome</keyword>
<dbReference type="Gene3D" id="3.10.20.370">
    <property type="match status" value="1"/>
</dbReference>
<sequence>MEELNQLKDLVAQLQAENRLLREQDAAPGTSAASNDSAAPPPPSSAPVVERLFYVPRDRKCPMFRGRTGFSINEWAEEIQACMRARHLSRADQAQFVYDHLESEAREEIKYRSLEERGDPEKILAILRELYGCSKSYISLQEDFFSRKQQDDETLQEFSHALMCLMDKVVTNAPNGFPNSHMLMRDQFVEHVCDCALRRELRQFVRRHPEATLLEVRSEAIRWEREGMPGGARGRSHSVSSAAGFQFAVAGGPHSGSSNLDTRSELAELKQMLKRQQEQLNELIGKLSPPELLSQSSGGGPVGSEQDTENPDVVELMAACPHLTISMGGVAVPCLVDTGSMSFFIQNFEPWGDEKLRSCHWLQLKAANGLDIPYVGYLELDVELCDKVIKKRGVLVVKDPIGQPSSVPGVLGMNIIKSCYAELFVLHGSALFDLPSVSQAPSQLQIALQQCHQAQAAAPPDRLSRVKVKGGRVFRVPGGTTKLVAATCSQHYSSDVLFEPLSTGLPAGLLVSPALVQLSRGTVYIPIVNVGVNDAVLYPHTVIGTVSHAHVVSLPTGVTEGEGQVSATMSSQMVTNTIQEKTNAIDLSALSETEQSQVRSLLQKHSDVFSAHEGDLGCTNLISHDIPLLDETPVRQRYRRIPPSEYETVKAHIHQLLEAKVIRESSSPFASPIVLVKKKDGTLRLCVDYRLINSKTRRDAFPLPRIEESLDALSGARWFSTLDLASGYNQVPVAEKDKMKTAFCTPFGLFEWNRMPFGLCNAPSTFQRLMERIFGAQHCQSLLLYLDDVIVFSSSVAQHMERLNAVLERLKQENLKAKLEKCCFFKEEVGYLGHVISKEGVATDPRKIDVVTKWQRPTNVTELQSFLGFASYYRRFVNGFAKLAAPLHRLAAELRNTKTRRQVAQRLGAAWTEECEQCFEGLKRKLVEAPVLAYANFSLPFVLEVDASHSGLGAVLSQEQEGKVKPIAYASRGLKPAERNMNNYSSMKLEFLALKWAMTEKFREYLLGQKCVVYTDNNPLSHLSTAKLGAVEQRWASELANFDYVIKYRPGKRNGNADALSRQYVPSTSTTDHLARGTPLPESMQQACRAVPEVKQNAISAFPCHSLANLRALQEADATIHHFLGFWIRKRGPDAGERRQMSKEALTLVRQWDRIVEEDGVLH</sequence>
<dbReference type="InterPro" id="IPR043128">
    <property type="entry name" value="Rev_trsase/Diguanyl_cyclase"/>
</dbReference>
<dbReference type="PROSITE" id="PS50878">
    <property type="entry name" value="RT_POL"/>
    <property type="match status" value="1"/>
</dbReference>
<dbReference type="FunFam" id="3.10.20.370:FF:000001">
    <property type="entry name" value="Retrovirus-related Pol polyprotein from transposon 17.6-like protein"/>
    <property type="match status" value="1"/>
</dbReference>
<keyword evidence="9" id="KW-0695">RNA-directed DNA polymerase</keyword>
<feature type="domain" description="Reverse transcriptase" evidence="13">
    <location>
        <begin position="657"/>
        <end position="836"/>
    </location>
</feature>
<dbReference type="CDD" id="cd09274">
    <property type="entry name" value="RNase_HI_RT_Ty3"/>
    <property type="match status" value="1"/>
</dbReference>
<dbReference type="InterPro" id="IPR000477">
    <property type="entry name" value="RT_dom"/>
</dbReference>
<dbReference type="Pfam" id="PF00078">
    <property type="entry name" value="RVT_1"/>
    <property type="match status" value="1"/>
</dbReference>
<evidence type="ECO:0000256" key="5">
    <source>
        <dbReference type="ARBA" id="ARBA00022695"/>
    </source>
</evidence>
<keyword evidence="4" id="KW-0808">Transferase</keyword>
<dbReference type="Pfam" id="PF17919">
    <property type="entry name" value="RT_RNaseH_2"/>
    <property type="match status" value="1"/>
</dbReference>
<comment type="caution">
    <text evidence="14">The sequence shown here is derived from an EMBL/GenBank/DDBJ whole genome shotgun (WGS) entry which is preliminary data.</text>
</comment>
<evidence type="ECO:0000313" key="15">
    <source>
        <dbReference type="Proteomes" id="UP001174136"/>
    </source>
</evidence>
<comment type="similarity">
    <text evidence="1">Belongs to the beta type-B retroviral polymerase family. HERV class-II K(HML-2) pol subfamily.</text>
</comment>
<evidence type="ECO:0000256" key="8">
    <source>
        <dbReference type="ARBA" id="ARBA00022801"/>
    </source>
</evidence>
<dbReference type="EMBL" id="JAOPHQ010005408">
    <property type="protein sequence ID" value="KAK0135759.1"/>
    <property type="molecule type" value="Genomic_DNA"/>
</dbReference>